<feature type="region of interest" description="Disordered" evidence="1">
    <location>
        <begin position="210"/>
        <end position="368"/>
    </location>
</feature>
<evidence type="ECO:0000313" key="2">
    <source>
        <dbReference type="EMBL" id="KDQ64788.1"/>
    </source>
</evidence>
<accession>A0A067QCJ3</accession>
<name>A0A067QCJ3_9AGAM</name>
<reference evidence="3" key="1">
    <citation type="journal article" date="2014" name="Proc. Natl. Acad. Sci. U.S.A.">
        <title>Extensive sampling of basidiomycete genomes demonstrates inadequacy of the white-rot/brown-rot paradigm for wood decay fungi.</title>
        <authorList>
            <person name="Riley R."/>
            <person name="Salamov A.A."/>
            <person name="Brown D.W."/>
            <person name="Nagy L.G."/>
            <person name="Floudas D."/>
            <person name="Held B.W."/>
            <person name="Levasseur A."/>
            <person name="Lombard V."/>
            <person name="Morin E."/>
            <person name="Otillar R."/>
            <person name="Lindquist E.A."/>
            <person name="Sun H."/>
            <person name="LaButti K.M."/>
            <person name="Schmutz J."/>
            <person name="Jabbour D."/>
            <person name="Luo H."/>
            <person name="Baker S.E."/>
            <person name="Pisabarro A.G."/>
            <person name="Walton J.D."/>
            <person name="Blanchette R.A."/>
            <person name="Henrissat B."/>
            <person name="Martin F."/>
            <person name="Cullen D."/>
            <person name="Hibbett D.S."/>
            <person name="Grigoriev I.V."/>
        </authorList>
    </citation>
    <scope>NUCLEOTIDE SEQUENCE [LARGE SCALE GENOMIC DNA]</scope>
    <source>
        <strain evidence="3">MUCL 33604</strain>
    </source>
</reference>
<feature type="compositionally biased region" description="Acidic residues" evidence="1">
    <location>
        <begin position="210"/>
        <end position="221"/>
    </location>
</feature>
<evidence type="ECO:0000313" key="3">
    <source>
        <dbReference type="Proteomes" id="UP000027265"/>
    </source>
</evidence>
<gene>
    <name evidence="2" type="ORF">JAAARDRAFT_75283</name>
</gene>
<evidence type="ECO:0000256" key="1">
    <source>
        <dbReference type="SAM" id="MobiDB-lite"/>
    </source>
</evidence>
<feature type="compositionally biased region" description="Basic and acidic residues" evidence="1">
    <location>
        <begin position="341"/>
        <end position="352"/>
    </location>
</feature>
<feature type="compositionally biased region" description="Acidic residues" evidence="1">
    <location>
        <begin position="287"/>
        <end position="300"/>
    </location>
</feature>
<dbReference type="Proteomes" id="UP000027265">
    <property type="component" value="Unassembled WGS sequence"/>
</dbReference>
<sequence length="397" mass="44644">MAGVLTLGKERYFRDLYESLRYACCDCTIEGYLYQPWGWALVPFALRSPFQCSLMPAPQLPIKRLLEKKPQYKYPDFGLVGHLFGQPGDPVHRRLPLWMEIKRLEVEISTPFNFVARRAAAIVLGRKRSEIDRQVTVQAKFIFEQFWDGHRDGVACVIMVAGAYWTMREYKSASTSALPNHRVDRKTPSGLTSKPIVHVEGVLPLMNAEGDELPEDDELSESDVANSDSPRLDEDGNIILEQNRWESDEESDEEDEAEDEDEDERFEYDGRGGVWGANDENGGFEYAEQEEDDGDGEDGSADGSVRDRGEEGEVEGETQAGDSESCSDDSEKEGGSSDVEGSDKNGSQDHENPSPNPAPFPFPQVALPDDFHPEFIRLVDYALCKVSHLNGMMDPWW</sequence>
<dbReference type="AlphaFoldDB" id="A0A067QCJ3"/>
<dbReference type="HOGENOM" id="CLU_694566_0_0_1"/>
<organism evidence="2 3">
    <name type="scientific">Jaapia argillacea MUCL 33604</name>
    <dbReference type="NCBI Taxonomy" id="933084"/>
    <lineage>
        <taxon>Eukaryota</taxon>
        <taxon>Fungi</taxon>
        <taxon>Dikarya</taxon>
        <taxon>Basidiomycota</taxon>
        <taxon>Agaricomycotina</taxon>
        <taxon>Agaricomycetes</taxon>
        <taxon>Agaricomycetidae</taxon>
        <taxon>Jaapiales</taxon>
        <taxon>Jaapiaceae</taxon>
        <taxon>Jaapia</taxon>
    </lineage>
</organism>
<dbReference type="EMBL" id="KL197709">
    <property type="protein sequence ID" value="KDQ64788.1"/>
    <property type="molecule type" value="Genomic_DNA"/>
</dbReference>
<proteinExistence type="predicted"/>
<keyword evidence="3" id="KW-1185">Reference proteome</keyword>
<protein>
    <submittedName>
        <fullName evidence="2">Uncharacterized protein</fullName>
    </submittedName>
</protein>
<feature type="compositionally biased region" description="Acidic residues" evidence="1">
    <location>
        <begin position="247"/>
        <end position="266"/>
    </location>
</feature>
<dbReference type="InParanoid" id="A0A067QCJ3"/>